<keyword evidence="1" id="KW-0479">Metal-binding</keyword>
<evidence type="ECO:0000256" key="3">
    <source>
        <dbReference type="ARBA" id="ARBA00022833"/>
    </source>
</evidence>
<proteinExistence type="predicted"/>
<keyword evidence="2" id="KW-0863">Zinc-finger</keyword>
<dbReference type="Pfam" id="PF00097">
    <property type="entry name" value="zf-C3HC4"/>
    <property type="match status" value="1"/>
</dbReference>
<dbReference type="InterPro" id="IPR018957">
    <property type="entry name" value="Znf_C3HC4_RING-type"/>
</dbReference>
<comment type="caution">
    <text evidence="5">The sequence shown here is derived from an EMBL/GenBank/DDBJ whole genome shotgun (WGS) entry which is preliminary data.</text>
</comment>
<reference evidence="5 6" key="1">
    <citation type="journal article" date="2018" name="Mol. Genet. Genomics">
        <title>The red deer Cervus elaphus genome CerEla1.0: sequencing, annotating, genes, and chromosomes.</title>
        <authorList>
            <person name="Bana N.A."/>
            <person name="Nyiri A."/>
            <person name="Nagy J."/>
            <person name="Frank K."/>
            <person name="Nagy T."/>
            <person name="Steger V."/>
            <person name="Schiller M."/>
            <person name="Lakatos P."/>
            <person name="Sugar L."/>
            <person name="Horn P."/>
            <person name="Barta E."/>
            <person name="Orosz L."/>
        </authorList>
    </citation>
    <scope>NUCLEOTIDE SEQUENCE [LARGE SCALE GENOMIC DNA]</scope>
    <source>
        <strain evidence="5">Hungarian</strain>
    </source>
</reference>
<evidence type="ECO:0000313" key="6">
    <source>
        <dbReference type="Proteomes" id="UP000242450"/>
    </source>
</evidence>
<gene>
    <name evidence="5" type="ORF">Celaphus_00011243</name>
</gene>
<keyword evidence="6" id="KW-1185">Reference proteome</keyword>
<keyword evidence="3" id="KW-0862">Zinc</keyword>
<name>A0A212CQG6_CEREH</name>
<accession>A0A212CQG6</accession>
<protein>
    <submittedName>
        <fullName evidence="5">TRAF5</fullName>
    </submittedName>
</protein>
<evidence type="ECO:0000313" key="5">
    <source>
        <dbReference type="EMBL" id="OWK08277.1"/>
    </source>
</evidence>
<feature type="domain" description="Zinc finger C3HC4 RING-type" evidence="4">
    <location>
        <begin position="59"/>
        <end position="86"/>
    </location>
</feature>
<dbReference type="InterPro" id="IPR013083">
    <property type="entry name" value="Znf_RING/FYVE/PHD"/>
</dbReference>
<dbReference type="EMBL" id="MKHE01000014">
    <property type="protein sequence ID" value="OWK08277.1"/>
    <property type="molecule type" value="Genomic_DNA"/>
</dbReference>
<dbReference type="OrthoDB" id="1737200at2759"/>
<dbReference type="PROSITE" id="PS00518">
    <property type="entry name" value="ZF_RING_1"/>
    <property type="match status" value="1"/>
</dbReference>
<dbReference type="AlphaFoldDB" id="A0A212CQG6"/>
<evidence type="ECO:0000256" key="1">
    <source>
        <dbReference type="ARBA" id="ARBA00022723"/>
    </source>
</evidence>
<dbReference type="GO" id="GO:0008270">
    <property type="term" value="F:zinc ion binding"/>
    <property type="evidence" value="ECO:0007669"/>
    <property type="project" value="UniProtKB-KW"/>
</dbReference>
<organism evidence="5 6">
    <name type="scientific">Cervus elaphus hippelaphus</name>
    <name type="common">European red deer</name>
    <dbReference type="NCBI Taxonomy" id="46360"/>
    <lineage>
        <taxon>Eukaryota</taxon>
        <taxon>Metazoa</taxon>
        <taxon>Chordata</taxon>
        <taxon>Craniata</taxon>
        <taxon>Vertebrata</taxon>
        <taxon>Euteleostomi</taxon>
        <taxon>Mammalia</taxon>
        <taxon>Eutheria</taxon>
        <taxon>Laurasiatheria</taxon>
        <taxon>Artiodactyla</taxon>
        <taxon>Ruminantia</taxon>
        <taxon>Pecora</taxon>
        <taxon>Cervidae</taxon>
        <taxon>Cervinae</taxon>
        <taxon>Cervus</taxon>
    </lineage>
</organism>
<dbReference type="Proteomes" id="UP000242450">
    <property type="component" value="Chromosome 14"/>
</dbReference>
<dbReference type="Gene3D" id="3.30.40.10">
    <property type="entry name" value="Zinc/RING finger domain, C3HC4 (zinc finger)"/>
    <property type="match status" value="1"/>
</dbReference>
<dbReference type="InterPro" id="IPR017907">
    <property type="entry name" value="Znf_RING_CS"/>
</dbReference>
<dbReference type="SUPFAM" id="SSF57850">
    <property type="entry name" value="RING/U-box"/>
    <property type="match status" value="1"/>
</dbReference>
<sequence length="87" mass="10083">MFSSLWNQHTPQKAMAYFEEQGGVPCGFTRQNSGNSISLDFEPDAEYQFVEQLEERYKCAFCRSVLHNPHQTGCGHRFCHHCILSLR</sequence>
<evidence type="ECO:0000259" key="4">
    <source>
        <dbReference type="Pfam" id="PF00097"/>
    </source>
</evidence>
<evidence type="ECO:0000256" key="2">
    <source>
        <dbReference type="ARBA" id="ARBA00022771"/>
    </source>
</evidence>